<proteinExistence type="predicted"/>
<evidence type="ECO:0000313" key="6">
    <source>
        <dbReference type="EMBL" id="JAP91902.1"/>
    </source>
</evidence>
<evidence type="ECO:0000256" key="4">
    <source>
        <dbReference type="ARBA" id="ARBA00022840"/>
    </source>
</evidence>
<dbReference type="Gene3D" id="3.40.50.300">
    <property type="entry name" value="P-loop containing nucleotide triphosphate hydrolases"/>
    <property type="match status" value="1"/>
</dbReference>
<keyword evidence="3 6" id="KW-0347">Helicase</keyword>
<dbReference type="SUPFAM" id="SSF52540">
    <property type="entry name" value="P-loop containing nucleoside triphosphate hydrolases"/>
    <property type="match status" value="1"/>
</dbReference>
<evidence type="ECO:0000256" key="2">
    <source>
        <dbReference type="ARBA" id="ARBA00022801"/>
    </source>
</evidence>
<dbReference type="AlphaFoldDB" id="A0A146K4T8"/>
<dbReference type="GO" id="GO:0006367">
    <property type="term" value="P:transcription initiation at RNA polymerase II promoter"/>
    <property type="evidence" value="ECO:0007669"/>
    <property type="project" value="TreeGrafter"/>
</dbReference>
<keyword evidence="4" id="KW-0067">ATP-binding</keyword>
<accession>A0A146K4T8</accession>
<dbReference type="GO" id="GO:0043138">
    <property type="term" value="F:3'-5' DNA helicase activity"/>
    <property type="evidence" value="ECO:0007669"/>
    <property type="project" value="TreeGrafter"/>
</dbReference>
<keyword evidence="2" id="KW-0378">Hydrolase</keyword>
<feature type="domain" description="Helicase/UvrB N-terminal" evidence="5">
    <location>
        <begin position="131"/>
        <end position="209"/>
    </location>
</feature>
<reference evidence="6" key="1">
    <citation type="submission" date="2015-07" db="EMBL/GenBank/DDBJ databases">
        <title>Adaptation to a free-living lifestyle via gene acquisitions in the diplomonad Trepomonas sp. PC1.</title>
        <authorList>
            <person name="Xu F."/>
            <person name="Jerlstrom-Hultqvist J."/>
            <person name="Kolisko M."/>
            <person name="Simpson A.G.B."/>
            <person name="Roger A.J."/>
            <person name="Svard S.G."/>
            <person name="Andersson J.O."/>
        </authorList>
    </citation>
    <scope>NUCLEOTIDE SEQUENCE</scope>
    <source>
        <strain evidence="6">PC1</strain>
    </source>
</reference>
<dbReference type="GO" id="GO:0005524">
    <property type="term" value="F:ATP binding"/>
    <property type="evidence" value="ECO:0007669"/>
    <property type="project" value="UniProtKB-KW"/>
</dbReference>
<dbReference type="GO" id="GO:0005675">
    <property type="term" value="C:transcription factor TFIIH holo complex"/>
    <property type="evidence" value="ECO:0007669"/>
    <property type="project" value="TreeGrafter"/>
</dbReference>
<evidence type="ECO:0000256" key="1">
    <source>
        <dbReference type="ARBA" id="ARBA00022741"/>
    </source>
</evidence>
<dbReference type="Pfam" id="PF04851">
    <property type="entry name" value="ResIII"/>
    <property type="match status" value="1"/>
</dbReference>
<dbReference type="GO" id="GO:0097550">
    <property type="term" value="C:transcription preinitiation complex"/>
    <property type="evidence" value="ECO:0007669"/>
    <property type="project" value="TreeGrafter"/>
</dbReference>
<name>A0A146K4T8_9EUKA</name>
<gene>
    <name evidence="6" type="ORF">TPC1_16330</name>
</gene>
<organism evidence="6">
    <name type="scientific">Trepomonas sp. PC1</name>
    <dbReference type="NCBI Taxonomy" id="1076344"/>
    <lineage>
        <taxon>Eukaryota</taxon>
        <taxon>Metamonada</taxon>
        <taxon>Diplomonadida</taxon>
        <taxon>Hexamitidae</taxon>
        <taxon>Hexamitinae</taxon>
        <taxon>Trepomonas</taxon>
    </lineage>
</organism>
<dbReference type="EMBL" id="GDID01004704">
    <property type="protein sequence ID" value="JAP91902.1"/>
    <property type="molecule type" value="Transcribed_RNA"/>
</dbReference>
<dbReference type="GO" id="GO:0016787">
    <property type="term" value="F:hydrolase activity"/>
    <property type="evidence" value="ECO:0007669"/>
    <property type="project" value="UniProtKB-KW"/>
</dbReference>
<dbReference type="GO" id="GO:0000112">
    <property type="term" value="C:nucleotide-excision repair factor 3 complex"/>
    <property type="evidence" value="ECO:0007669"/>
    <property type="project" value="TreeGrafter"/>
</dbReference>
<dbReference type="PANTHER" id="PTHR11274">
    <property type="entry name" value="RAD25/XP-B DNA REPAIR HELICASE"/>
    <property type="match status" value="1"/>
</dbReference>
<dbReference type="GO" id="GO:0003677">
    <property type="term" value="F:DNA binding"/>
    <property type="evidence" value="ECO:0007669"/>
    <property type="project" value="InterPro"/>
</dbReference>
<protein>
    <submittedName>
        <fullName evidence="6">DNA repair helicase</fullName>
    </submittedName>
</protein>
<dbReference type="InterPro" id="IPR027417">
    <property type="entry name" value="P-loop_NTPase"/>
</dbReference>
<sequence length="212" mass="24549">MFVGYGSIQDEYFGYFQKQYQRSTKKLIRIQHISEFRKFLLSSYCGQQYSVIEECHIPQHVALKSDFPKPAQPATYDNVSEQFMMNYRENAETFQNKEKIDYQIIKSFDNCMYFQKQAPLLTADLKSTTLLRSYQAFARDRIVCEQEINRFGNKQKIKKLNSGMIVLPCGAGKSLQGIATACKIGRSCLIVTNGNLSSNQWREQFTTFTTID</sequence>
<dbReference type="InterPro" id="IPR050615">
    <property type="entry name" value="ATP-dep_DNA_Helicase"/>
</dbReference>
<evidence type="ECO:0000256" key="3">
    <source>
        <dbReference type="ARBA" id="ARBA00022806"/>
    </source>
</evidence>
<dbReference type="InterPro" id="IPR006935">
    <property type="entry name" value="Helicase/UvrB_N"/>
</dbReference>
<evidence type="ECO:0000259" key="5">
    <source>
        <dbReference type="Pfam" id="PF04851"/>
    </source>
</evidence>
<keyword evidence="1" id="KW-0547">Nucleotide-binding</keyword>
<dbReference type="PANTHER" id="PTHR11274:SF0">
    <property type="entry name" value="GENERAL TRANSCRIPTION AND DNA REPAIR FACTOR IIH HELICASE SUBUNIT XPB"/>
    <property type="match status" value="1"/>
</dbReference>
<feature type="non-terminal residue" evidence="6">
    <location>
        <position position="212"/>
    </location>
</feature>